<proteinExistence type="predicted"/>
<evidence type="ECO:0000313" key="1">
    <source>
        <dbReference type="EMBL" id="QIS14368.1"/>
    </source>
</evidence>
<organism evidence="1 2">
    <name type="scientific">Nocardia arthritidis</name>
    <dbReference type="NCBI Taxonomy" id="228602"/>
    <lineage>
        <taxon>Bacteria</taxon>
        <taxon>Bacillati</taxon>
        <taxon>Actinomycetota</taxon>
        <taxon>Actinomycetes</taxon>
        <taxon>Mycobacteriales</taxon>
        <taxon>Nocardiaceae</taxon>
        <taxon>Nocardia</taxon>
    </lineage>
</organism>
<evidence type="ECO:0000313" key="2">
    <source>
        <dbReference type="Proteomes" id="UP000503540"/>
    </source>
</evidence>
<dbReference type="AlphaFoldDB" id="A0A6G9YMD6"/>
<name>A0A6G9YMD6_9NOCA</name>
<dbReference type="Proteomes" id="UP000503540">
    <property type="component" value="Chromosome"/>
</dbReference>
<dbReference type="RefSeq" id="WP_167476789.1">
    <property type="nucleotide sequence ID" value="NZ_CP046172.1"/>
</dbReference>
<accession>A0A6G9YMD6</accession>
<protein>
    <submittedName>
        <fullName evidence="1">Uncharacterized protein</fullName>
    </submittedName>
</protein>
<sequence length="358" mass="37405">MAHSINEIGQLLVSDLATAYGIANAPDKAMAFFQGVPVDDKIVQSGRINPLRLGQWLALFDTTPILTPATAAITPPPGGESATSWYSAIITGAQPLNATNLAGQQFSTRLNHDKSLFGQVSVDEPLTCEPPDWPMPGTPYWQTWNSASHTTTTTAPGKNLVAGSDWAIRTTEPAATGGGGGSSGGSGEMLMSVAGGPPIIWNPGPGHNFVNDDGLLHDVGQPTTGTTTDTTTTTTSDITIQFDYMLVSLTRQVAGTTWWDDVLLNDPAWYLPGYQAGKLLGRGSGGAVPVLPYALVLARNAVVTGTWDNQQNTTRVGPLRVSVTTSGDSVAVGWAGMQAIALLADVLPDLPPEDDPAS</sequence>
<reference evidence="1 2" key="1">
    <citation type="journal article" date="2019" name="ACS Chem. Biol.">
        <title>Identification and Mobilization of a Cryptic Antibiotic Biosynthesis Gene Locus from a Human-Pathogenic Nocardia Isolate.</title>
        <authorList>
            <person name="Herisse M."/>
            <person name="Ishida K."/>
            <person name="Porter J.L."/>
            <person name="Howden B."/>
            <person name="Hertweck C."/>
            <person name="Stinear T.P."/>
            <person name="Pidot S.J."/>
        </authorList>
    </citation>
    <scope>NUCLEOTIDE SEQUENCE [LARGE SCALE GENOMIC DNA]</scope>
    <source>
        <strain evidence="1 2">AUSMDU00012717</strain>
    </source>
</reference>
<keyword evidence="2" id="KW-1185">Reference proteome</keyword>
<dbReference type="EMBL" id="CP046172">
    <property type="protein sequence ID" value="QIS14368.1"/>
    <property type="molecule type" value="Genomic_DNA"/>
</dbReference>
<gene>
    <name evidence="1" type="ORF">F5544_32655</name>
</gene>
<dbReference type="KEGG" id="nah:F5544_32655"/>